<accession>Q4S3F2</accession>
<proteinExistence type="predicted"/>
<name>Q4S3F2_TETNG</name>
<dbReference type="KEGG" id="tng:GSTEN00024675G001"/>
<sequence length="64" mass="7423">LSGELRLKQEARASFAAMSREHVTDEDIKTFVHVQEIAMQVGKTVGWRPKFEKLGFFRLSFHMV</sequence>
<reference evidence="1" key="1">
    <citation type="journal article" date="2004" name="Nature">
        <title>Genome duplication in the teleost fish Tetraodon nigroviridis reveals the early vertebrate proto-karyotype.</title>
        <authorList>
            <person name="Jaillon O."/>
            <person name="Aury J.-M."/>
            <person name="Brunet F."/>
            <person name="Petit J.-L."/>
            <person name="Stange-Thomann N."/>
            <person name="Mauceli E."/>
            <person name="Bouneau L."/>
            <person name="Fischer C."/>
            <person name="Ozouf-Costaz C."/>
            <person name="Bernot A."/>
            <person name="Nicaud S."/>
            <person name="Jaffe D."/>
            <person name="Fisher S."/>
            <person name="Lutfalla G."/>
            <person name="Dossat C."/>
            <person name="Segurens B."/>
            <person name="Dasilva C."/>
            <person name="Salanoubat M."/>
            <person name="Levy M."/>
            <person name="Boudet N."/>
            <person name="Castellano S."/>
            <person name="Anthouard V."/>
            <person name="Jubin C."/>
            <person name="Castelli V."/>
            <person name="Katinka M."/>
            <person name="Vacherie B."/>
            <person name="Biemont C."/>
            <person name="Skalli Z."/>
            <person name="Cattolico L."/>
            <person name="Poulain J."/>
            <person name="De Berardinis V."/>
            <person name="Cruaud C."/>
            <person name="Duprat S."/>
            <person name="Brottier P."/>
            <person name="Coutanceau J.-P."/>
            <person name="Gouzy J."/>
            <person name="Parra G."/>
            <person name="Lardier G."/>
            <person name="Chapple C."/>
            <person name="McKernan K.J."/>
            <person name="McEwan P."/>
            <person name="Bosak S."/>
            <person name="Kellis M."/>
            <person name="Volff J.-N."/>
            <person name="Guigo R."/>
            <person name="Zody M.C."/>
            <person name="Mesirov J."/>
            <person name="Lindblad-Toh K."/>
            <person name="Birren B."/>
            <person name="Nusbaum C."/>
            <person name="Kahn D."/>
            <person name="Robinson-Rechavi M."/>
            <person name="Laudet V."/>
            <person name="Schachter V."/>
            <person name="Quetier F."/>
            <person name="Saurin W."/>
            <person name="Scarpelli C."/>
            <person name="Wincker P."/>
            <person name="Lander E.S."/>
            <person name="Weissenbach J."/>
            <person name="Roest Crollius H."/>
        </authorList>
    </citation>
    <scope>NUCLEOTIDE SEQUENCE [LARGE SCALE GENOMIC DNA]</scope>
</reference>
<dbReference type="AlphaFoldDB" id="Q4S3F2"/>
<evidence type="ECO:0000313" key="1">
    <source>
        <dbReference type="EMBL" id="CAG04830.1"/>
    </source>
</evidence>
<organism evidence="1">
    <name type="scientific">Tetraodon nigroviridis</name>
    <name type="common">Spotted green pufferfish</name>
    <name type="synonym">Chelonodon nigroviridis</name>
    <dbReference type="NCBI Taxonomy" id="99883"/>
    <lineage>
        <taxon>Eukaryota</taxon>
        <taxon>Metazoa</taxon>
        <taxon>Chordata</taxon>
        <taxon>Craniata</taxon>
        <taxon>Vertebrata</taxon>
        <taxon>Euteleostomi</taxon>
        <taxon>Actinopterygii</taxon>
        <taxon>Neopterygii</taxon>
        <taxon>Teleostei</taxon>
        <taxon>Neoteleostei</taxon>
        <taxon>Acanthomorphata</taxon>
        <taxon>Eupercaria</taxon>
        <taxon>Tetraodontiformes</taxon>
        <taxon>Tetradontoidea</taxon>
        <taxon>Tetraodontidae</taxon>
        <taxon>Tetraodon</taxon>
    </lineage>
</organism>
<protein>
    <submittedName>
        <fullName evidence="1">(spotted green pufferfish) hypothetical protein</fullName>
    </submittedName>
</protein>
<comment type="caution">
    <text evidence="1">The sequence shown here is derived from an EMBL/GenBank/DDBJ whole genome shotgun (WGS) entry which is preliminary data.</text>
</comment>
<gene>
    <name evidence="1" type="ORF">GSTENG00024675001</name>
</gene>
<feature type="non-terminal residue" evidence="1">
    <location>
        <position position="1"/>
    </location>
</feature>
<dbReference type="EMBL" id="CAAE01014750">
    <property type="protein sequence ID" value="CAG04830.1"/>
    <property type="molecule type" value="Genomic_DNA"/>
</dbReference>
<reference evidence="1" key="2">
    <citation type="submission" date="2004-02" db="EMBL/GenBank/DDBJ databases">
        <authorList>
            <consortium name="Genoscope"/>
            <consortium name="Whitehead Institute Centre for Genome Research"/>
        </authorList>
    </citation>
    <scope>NUCLEOTIDE SEQUENCE</scope>
</reference>